<organism evidence="2 3">
    <name type="scientific">Kluyvera sichuanensis</name>
    <dbReference type="NCBI Taxonomy" id="2725494"/>
    <lineage>
        <taxon>Bacteria</taxon>
        <taxon>Pseudomonadati</taxon>
        <taxon>Pseudomonadota</taxon>
        <taxon>Gammaproteobacteria</taxon>
        <taxon>Enterobacterales</taxon>
        <taxon>Enterobacteriaceae</taxon>
        <taxon>Kluyvera</taxon>
    </lineage>
</organism>
<name>A0ABR6RZD1_9ENTR</name>
<keyword evidence="2" id="KW-0255">Endonuclease</keyword>
<dbReference type="Gene3D" id="3.90.75.20">
    <property type="match status" value="1"/>
</dbReference>
<gene>
    <name evidence="2" type="ORF">HII27_22645</name>
</gene>
<protein>
    <submittedName>
        <fullName evidence="2">HNH endonuclease</fullName>
    </submittedName>
</protein>
<accession>A0ABR6RZD1</accession>
<dbReference type="InterPro" id="IPR044925">
    <property type="entry name" value="His-Me_finger_sf"/>
</dbReference>
<dbReference type="SUPFAM" id="SSF54060">
    <property type="entry name" value="His-Me finger endonucleases"/>
    <property type="match status" value="1"/>
</dbReference>
<sequence>MMRNSTSKCNPLCDLDKFLSYDEETGAFIWLQAMKGRLSGKVAGAIDKDGYRIICFKGKLYKAHRLAWYIKYGYMPTETIDHINLIRDDNRINNLRLATMFEQGRNKRKPINNKSGYVGITWSASSNKWLAQVCFNKKTHYAGKFNDIEDAVIARNKLKSKLVSEL</sequence>
<evidence type="ECO:0000259" key="1">
    <source>
        <dbReference type="Pfam" id="PF13392"/>
    </source>
</evidence>
<dbReference type="Pfam" id="PF13392">
    <property type="entry name" value="HNH_3"/>
    <property type="match status" value="1"/>
</dbReference>
<dbReference type="Proteomes" id="UP000607331">
    <property type="component" value="Unassembled WGS sequence"/>
</dbReference>
<keyword evidence="2" id="KW-0540">Nuclease</keyword>
<evidence type="ECO:0000313" key="3">
    <source>
        <dbReference type="Proteomes" id="UP000607331"/>
    </source>
</evidence>
<reference evidence="2 3" key="1">
    <citation type="submission" date="2020-04" db="EMBL/GenBank/DDBJ databases">
        <title>The draft genome of Kluyvera sichuanensis strain SCKS090646.</title>
        <authorList>
            <person name="Wei L."/>
            <person name="Liu L."/>
            <person name="Feng Y."/>
            <person name="Zong Z."/>
        </authorList>
    </citation>
    <scope>NUCLEOTIDE SEQUENCE [LARGE SCALE GENOMIC DNA]</scope>
    <source>
        <strain evidence="2 3">090646</strain>
    </source>
</reference>
<dbReference type="GO" id="GO:0004519">
    <property type="term" value="F:endonuclease activity"/>
    <property type="evidence" value="ECO:0007669"/>
    <property type="project" value="UniProtKB-KW"/>
</dbReference>
<feature type="domain" description="HNH nuclease" evidence="1">
    <location>
        <begin position="61"/>
        <end position="104"/>
    </location>
</feature>
<dbReference type="EMBL" id="JABBJF010000032">
    <property type="protein sequence ID" value="MBC1188492.1"/>
    <property type="molecule type" value="Genomic_DNA"/>
</dbReference>
<dbReference type="InterPro" id="IPR016177">
    <property type="entry name" value="DNA-bd_dom_sf"/>
</dbReference>
<dbReference type="SUPFAM" id="SSF54171">
    <property type="entry name" value="DNA-binding domain"/>
    <property type="match status" value="1"/>
</dbReference>
<keyword evidence="3" id="KW-1185">Reference proteome</keyword>
<keyword evidence="2" id="KW-0378">Hydrolase</keyword>
<evidence type="ECO:0000313" key="2">
    <source>
        <dbReference type="EMBL" id="MBC1188492.1"/>
    </source>
</evidence>
<comment type="caution">
    <text evidence="2">The sequence shown here is derived from an EMBL/GenBank/DDBJ whole genome shotgun (WGS) entry which is preliminary data.</text>
</comment>
<proteinExistence type="predicted"/>
<dbReference type="InterPro" id="IPR003615">
    <property type="entry name" value="HNH_nuc"/>
</dbReference>